<dbReference type="SUPFAM" id="SSF52317">
    <property type="entry name" value="Class I glutamine amidotransferase-like"/>
    <property type="match status" value="1"/>
</dbReference>
<feature type="region of interest" description="Disordered" evidence="1">
    <location>
        <begin position="98"/>
        <end position="121"/>
    </location>
</feature>
<dbReference type="EC" id="3.2.1.23" evidence="3"/>
<sequence>MRLMREAGVHASGIAAGLVRRAVPEGATGRLWSQRLRLEGAEAVARFTDGPPPASGLAALAGLPAVTRHGYGAGAAWYLATLPDPDSWPPCWTASAAGRGGSRCRAGRARGGGTLRRRRCD</sequence>
<accession>A0ABX7U2T1</accession>
<dbReference type="InterPro" id="IPR013738">
    <property type="entry name" value="Beta_galactosidase_Trimer"/>
</dbReference>
<dbReference type="InterPro" id="IPR029062">
    <property type="entry name" value="Class_I_gatase-like"/>
</dbReference>
<evidence type="ECO:0000313" key="4">
    <source>
        <dbReference type="Proteomes" id="UP000663908"/>
    </source>
</evidence>
<evidence type="ECO:0000313" key="3">
    <source>
        <dbReference type="EMBL" id="QTE02314.1"/>
    </source>
</evidence>
<evidence type="ECO:0000256" key="1">
    <source>
        <dbReference type="SAM" id="MobiDB-lite"/>
    </source>
</evidence>
<keyword evidence="3" id="KW-0378">Hydrolase</keyword>
<dbReference type="Gene3D" id="3.40.50.880">
    <property type="match status" value="1"/>
</dbReference>
<dbReference type="GO" id="GO:0004565">
    <property type="term" value="F:beta-galactosidase activity"/>
    <property type="evidence" value="ECO:0007669"/>
    <property type="project" value="UniProtKB-EC"/>
</dbReference>
<keyword evidence="4" id="KW-1185">Reference proteome</keyword>
<feature type="domain" description="Beta-galactosidase trimerisation" evidence="2">
    <location>
        <begin position="27"/>
        <end position="86"/>
    </location>
</feature>
<dbReference type="Pfam" id="PF08532">
    <property type="entry name" value="Glyco_hydro_42M"/>
    <property type="match status" value="1"/>
</dbReference>
<evidence type="ECO:0000259" key="2">
    <source>
        <dbReference type="Pfam" id="PF08532"/>
    </source>
</evidence>
<dbReference type="EMBL" id="CP071839">
    <property type="protein sequence ID" value="QTE02314.1"/>
    <property type="molecule type" value="Genomic_DNA"/>
</dbReference>
<protein>
    <submittedName>
        <fullName evidence="3">Beta-galactosidase</fullName>
        <ecNumber evidence="3">3.2.1.23</ecNumber>
    </submittedName>
</protein>
<gene>
    <name evidence="3" type="ORF">S1361_33595</name>
</gene>
<proteinExistence type="predicted"/>
<keyword evidence="3" id="KW-0326">Glycosidase</keyword>
<name>A0ABX7U2T1_STRCY</name>
<reference evidence="3 4" key="1">
    <citation type="submission" date="2021-03" db="EMBL/GenBank/DDBJ databases">
        <title>Complete genome sequence of Streptomyces cyanogenus S136, producer of anticancer angucycline landomycin A.</title>
        <authorList>
            <person name="Hrab P."/>
            <person name="Ruckert C."/>
            <person name="Busche T."/>
            <person name="Ostash I."/>
            <person name="Kalinowski J."/>
            <person name="Fedorenko V."/>
            <person name="Yushchuk O."/>
            <person name="Ostash B."/>
        </authorList>
    </citation>
    <scope>NUCLEOTIDE SEQUENCE [LARGE SCALE GENOMIC DNA]</scope>
    <source>
        <strain evidence="3 4">S136</strain>
    </source>
</reference>
<organism evidence="3 4">
    <name type="scientific">Streptomyces cyanogenus</name>
    <dbReference type="NCBI Taxonomy" id="80860"/>
    <lineage>
        <taxon>Bacteria</taxon>
        <taxon>Bacillati</taxon>
        <taxon>Actinomycetota</taxon>
        <taxon>Actinomycetes</taxon>
        <taxon>Kitasatosporales</taxon>
        <taxon>Streptomycetaceae</taxon>
        <taxon>Streptomyces</taxon>
    </lineage>
</organism>
<dbReference type="Proteomes" id="UP000663908">
    <property type="component" value="Chromosome"/>
</dbReference>